<dbReference type="SUPFAM" id="SSF52799">
    <property type="entry name" value="(Phosphotyrosine protein) phosphatases II"/>
    <property type="match status" value="1"/>
</dbReference>
<keyword evidence="3" id="KW-0378">Hydrolase</keyword>
<dbReference type="Gene3D" id="3.90.190.10">
    <property type="entry name" value="Protein tyrosine phosphatase superfamily"/>
    <property type="match status" value="1"/>
</dbReference>
<feature type="domain" description="Tyrosine-protein phosphatase" evidence="5">
    <location>
        <begin position="39"/>
        <end position="187"/>
    </location>
</feature>
<evidence type="ECO:0000256" key="4">
    <source>
        <dbReference type="ARBA" id="ARBA00022912"/>
    </source>
</evidence>
<proteinExistence type="inferred from homology"/>
<keyword evidence="4" id="KW-0904">Protein phosphatase</keyword>
<reference evidence="7" key="1">
    <citation type="submission" date="2020-11" db="EMBL/GenBank/DDBJ databases">
        <authorList>
            <consortium name="DOE Joint Genome Institute"/>
            <person name="Ahrendt S."/>
            <person name="Riley R."/>
            <person name="Andreopoulos W."/>
            <person name="Labutti K."/>
            <person name="Pangilinan J."/>
            <person name="Ruiz-Duenas F.J."/>
            <person name="Barrasa J.M."/>
            <person name="Sanchez-Garcia M."/>
            <person name="Camarero S."/>
            <person name="Miyauchi S."/>
            <person name="Serrano A."/>
            <person name="Linde D."/>
            <person name="Babiker R."/>
            <person name="Drula E."/>
            <person name="Ayuso-Fernandez I."/>
            <person name="Pacheco R."/>
            <person name="Padilla G."/>
            <person name="Ferreira P."/>
            <person name="Barriuso J."/>
            <person name="Kellner H."/>
            <person name="Castanera R."/>
            <person name="Alfaro M."/>
            <person name="Ramirez L."/>
            <person name="Pisabarro A.G."/>
            <person name="Kuo A."/>
            <person name="Tritt A."/>
            <person name="Lipzen A."/>
            <person name="He G."/>
            <person name="Yan M."/>
            <person name="Ng V."/>
            <person name="Cullen D."/>
            <person name="Martin F."/>
            <person name="Rosso M.-N."/>
            <person name="Henrissat B."/>
            <person name="Hibbett D."/>
            <person name="Martinez A.T."/>
            <person name="Grigoriev I.V."/>
        </authorList>
    </citation>
    <scope>NUCLEOTIDE SEQUENCE</scope>
    <source>
        <strain evidence="7">CBS 247.69</strain>
    </source>
</reference>
<evidence type="ECO:0000256" key="1">
    <source>
        <dbReference type="ARBA" id="ARBA00008601"/>
    </source>
</evidence>
<dbReference type="InterPro" id="IPR000387">
    <property type="entry name" value="Tyr_Pase_dom"/>
</dbReference>
<dbReference type="GO" id="GO:0004725">
    <property type="term" value="F:protein tyrosine phosphatase activity"/>
    <property type="evidence" value="ECO:0007669"/>
    <property type="project" value="UniProtKB-EC"/>
</dbReference>
<dbReference type="PANTHER" id="PTHR10159">
    <property type="entry name" value="DUAL SPECIFICITY PROTEIN PHOSPHATASE"/>
    <property type="match status" value="1"/>
</dbReference>
<evidence type="ECO:0000256" key="3">
    <source>
        <dbReference type="ARBA" id="ARBA00022801"/>
    </source>
</evidence>
<accession>A0A9P5Y6T6</accession>
<dbReference type="Proteomes" id="UP000807353">
    <property type="component" value="Unassembled WGS sequence"/>
</dbReference>
<comment type="caution">
    <text evidence="7">The sequence shown here is derived from an EMBL/GenBank/DDBJ whole genome shotgun (WGS) entry which is preliminary data.</text>
</comment>
<organism evidence="7 8">
    <name type="scientific">Collybia nuda</name>
    <dbReference type="NCBI Taxonomy" id="64659"/>
    <lineage>
        <taxon>Eukaryota</taxon>
        <taxon>Fungi</taxon>
        <taxon>Dikarya</taxon>
        <taxon>Basidiomycota</taxon>
        <taxon>Agaricomycotina</taxon>
        <taxon>Agaricomycetes</taxon>
        <taxon>Agaricomycetidae</taxon>
        <taxon>Agaricales</taxon>
        <taxon>Tricholomatineae</taxon>
        <taxon>Clitocybaceae</taxon>
        <taxon>Collybia</taxon>
    </lineage>
</organism>
<evidence type="ECO:0000259" key="5">
    <source>
        <dbReference type="PROSITE" id="PS50054"/>
    </source>
</evidence>
<protein>
    <recommendedName>
        <fullName evidence="2">protein-tyrosine-phosphatase</fullName>
        <ecNumber evidence="2">3.1.3.48</ecNumber>
    </recommendedName>
</protein>
<dbReference type="EC" id="3.1.3.48" evidence="2"/>
<feature type="domain" description="Tyrosine specific protein phosphatases" evidence="6">
    <location>
        <begin position="99"/>
        <end position="165"/>
    </location>
</feature>
<dbReference type="PROSITE" id="PS50054">
    <property type="entry name" value="TYR_PHOSPHATASE_DUAL"/>
    <property type="match status" value="1"/>
</dbReference>
<dbReference type="PROSITE" id="PS50056">
    <property type="entry name" value="TYR_PHOSPHATASE_2"/>
    <property type="match status" value="1"/>
</dbReference>
<keyword evidence="8" id="KW-1185">Reference proteome</keyword>
<dbReference type="CDD" id="cd14498">
    <property type="entry name" value="DSP"/>
    <property type="match status" value="1"/>
</dbReference>
<evidence type="ECO:0000259" key="6">
    <source>
        <dbReference type="PROSITE" id="PS50056"/>
    </source>
</evidence>
<evidence type="ECO:0000313" key="7">
    <source>
        <dbReference type="EMBL" id="KAF9462746.1"/>
    </source>
</evidence>
<name>A0A9P5Y6T6_9AGAR</name>
<sequence>MSYSSRGQWPSAPRPSVSTVLAPPYPSSLSAHPARTSRGASEILPQLFISDLSFAENPACLASYGITHILSALPDRILVPSEAQLYPQPRRLQIRVEDSPFAELAAHLPMATAWIRDALRTSPNARVLVHCVEGVSRSVSVVAAFLIAQYGWTPAEAVQYIKSKRRVADPNFGFVQQLGEYRRSLGLQ</sequence>
<dbReference type="OrthoDB" id="10252009at2759"/>
<evidence type="ECO:0000313" key="8">
    <source>
        <dbReference type="Proteomes" id="UP000807353"/>
    </source>
</evidence>
<dbReference type="InterPro" id="IPR020422">
    <property type="entry name" value="TYR_PHOSPHATASE_DUAL_dom"/>
</dbReference>
<dbReference type="GO" id="GO:0043409">
    <property type="term" value="P:negative regulation of MAPK cascade"/>
    <property type="evidence" value="ECO:0007669"/>
    <property type="project" value="TreeGrafter"/>
</dbReference>
<dbReference type="Pfam" id="PF00782">
    <property type="entry name" value="DSPc"/>
    <property type="match status" value="1"/>
</dbReference>
<dbReference type="AlphaFoldDB" id="A0A9P5Y6T6"/>
<dbReference type="InterPro" id="IPR029021">
    <property type="entry name" value="Prot-tyrosine_phosphatase-like"/>
</dbReference>
<dbReference type="EMBL" id="MU150269">
    <property type="protein sequence ID" value="KAF9462746.1"/>
    <property type="molecule type" value="Genomic_DNA"/>
</dbReference>
<evidence type="ECO:0000256" key="2">
    <source>
        <dbReference type="ARBA" id="ARBA00013064"/>
    </source>
</evidence>
<dbReference type="PANTHER" id="PTHR10159:SF519">
    <property type="entry name" value="DUAL SPECIFICITY PROTEIN PHOSPHATASE MPK3"/>
    <property type="match status" value="1"/>
</dbReference>
<comment type="similarity">
    <text evidence="1">Belongs to the protein-tyrosine phosphatase family. Non-receptor class dual specificity subfamily.</text>
</comment>
<dbReference type="GO" id="GO:0005737">
    <property type="term" value="C:cytoplasm"/>
    <property type="evidence" value="ECO:0007669"/>
    <property type="project" value="TreeGrafter"/>
</dbReference>
<gene>
    <name evidence="7" type="ORF">BDZ94DRAFT_1260646</name>
</gene>
<dbReference type="SMART" id="SM00195">
    <property type="entry name" value="DSPc"/>
    <property type="match status" value="1"/>
</dbReference>
<dbReference type="InterPro" id="IPR000340">
    <property type="entry name" value="Dual-sp_phosphatase_cat-dom"/>
</dbReference>